<organism evidence="2 3">
    <name type="scientific">Paenibacillus gansuensis</name>
    <dbReference type="NCBI Taxonomy" id="306542"/>
    <lineage>
        <taxon>Bacteria</taxon>
        <taxon>Bacillati</taxon>
        <taxon>Bacillota</taxon>
        <taxon>Bacilli</taxon>
        <taxon>Bacillales</taxon>
        <taxon>Paenibacillaceae</taxon>
        <taxon>Paenibacillus</taxon>
    </lineage>
</organism>
<dbReference type="PANTHER" id="PTHR30041:SF8">
    <property type="entry name" value="PROTEIN YFFB"/>
    <property type="match status" value="1"/>
</dbReference>
<comment type="similarity">
    <text evidence="1">Belongs to the ArsC family.</text>
</comment>
<comment type="caution">
    <text evidence="2">The sequence shown here is derived from an EMBL/GenBank/DDBJ whole genome shotgun (WGS) entry which is preliminary data.</text>
</comment>
<dbReference type="InterPro" id="IPR006660">
    <property type="entry name" value="Arsenate_reductase-like"/>
</dbReference>
<dbReference type="RefSeq" id="WP_377603723.1">
    <property type="nucleotide sequence ID" value="NZ_JBHUME010000008.1"/>
</dbReference>
<proteinExistence type="inferred from homology"/>
<accession>A0ABW5PI43</accession>
<reference evidence="3" key="1">
    <citation type="journal article" date="2019" name="Int. J. Syst. Evol. Microbiol.">
        <title>The Global Catalogue of Microorganisms (GCM) 10K type strain sequencing project: providing services to taxonomists for standard genome sequencing and annotation.</title>
        <authorList>
            <consortium name="The Broad Institute Genomics Platform"/>
            <consortium name="The Broad Institute Genome Sequencing Center for Infectious Disease"/>
            <person name="Wu L."/>
            <person name="Ma J."/>
        </authorList>
    </citation>
    <scope>NUCLEOTIDE SEQUENCE [LARGE SCALE GENOMIC DNA]</scope>
    <source>
        <strain evidence="3">KCTC 3950</strain>
    </source>
</reference>
<dbReference type="SUPFAM" id="SSF52833">
    <property type="entry name" value="Thioredoxin-like"/>
    <property type="match status" value="1"/>
</dbReference>
<dbReference type="InterPro" id="IPR006504">
    <property type="entry name" value="Tscrpt_reg_Spx/MgsR"/>
</dbReference>
<protein>
    <submittedName>
        <fullName evidence="2">Arsenate reductase family protein</fullName>
    </submittedName>
</protein>
<evidence type="ECO:0000256" key="1">
    <source>
        <dbReference type="PROSITE-ProRule" id="PRU01282"/>
    </source>
</evidence>
<dbReference type="Pfam" id="PF03960">
    <property type="entry name" value="ArsC"/>
    <property type="match status" value="1"/>
</dbReference>
<name>A0ABW5PI43_9BACL</name>
<sequence>MALKVYQYAKCGTCRNALKWLQAQGIETELIPVFEEPPAKEQLTEMVKASGMPVKKFFNTSGEVYKEMQLKDKLPSMSEEEQIALLSSNGRLIKRPLAYDGRKVTIGFKPEQYEEVWGSR</sequence>
<dbReference type="EMBL" id="JBHUME010000008">
    <property type="protein sequence ID" value="MFD2613692.1"/>
    <property type="molecule type" value="Genomic_DNA"/>
</dbReference>
<evidence type="ECO:0000313" key="2">
    <source>
        <dbReference type="EMBL" id="MFD2613692.1"/>
    </source>
</evidence>
<dbReference type="Gene3D" id="3.40.30.10">
    <property type="entry name" value="Glutaredoxin"/>
    <property type="match status" value="1"/>
</dbReference>
<dbReference type="Proteomes" id="UP001597541">
    <property type="component" value="Unassembled WGS sequence"/>
</dbReference>
<gene>
    <name evidence="2" type="ORF">ACFSUF_14770</name>
</gene>
<dbReference type="CDD" id="cd03036">
    <property type="entry name" value="ArsC_like"/>
    <property type="match status" value="1"/>
</dbReference>
<evidence type="ECO:0000313" key="3">
    <source>
        <dbReference type="Proteomes" id="UP001597541"/>
    </source>
</evidence>
<dbReference type="PROSITE" id="PS51353">
    <property type="entry name" value="ARSC"/>
    <property type="match status" value="1"/>
</dbReference>
<dbReference type="NCBIfam" id="TIGR01617">
    <property type="entry name" value="arsC_related"/>
    <property type="match status" value="1"/>
</dbReference>
<dbReference type="InterPro" id="IPR036249">
    <property type="entry name" value="Thioredoxin-like_sf"/>
</dbReference>
<dbReference type="PANTHER" id="PTHR30041">
    <property type="entry name" value="ARSENATE REDUCTASE"/>
    <property type="match status" value="1"/>
</dbReference>
<keyword evidence="3" id="KW-1185">Reference proteome</keyword>